<protein>
    <submittedName>
        <fullName evidence="1">Uncharacterized protein</fullName>
    </submittedName>
</protein>
<evidence type="ECO:0000313" key="1">
    <source>
        <dbReference type="EMBL" id="CAK9277116.1"/>
    </source>
</evidence>
<dbReference type="Proteomes" id="UP001497444">
    <property type="component" value="Chromosome 8"/>
</dbReference>
<accession>A0ABP0XDA9</accession>
<name>A0ABP0XDA9_9BRYO</name>
<dbReference type="EMBL" id="OZ020103">
    <property type="protein sequence ID" value="CAK9277116.1"/>
    <property type="molecule type" value="Genomic_DNA"/>
</dbReference>
<gene>
    <name evidence="1" type="ORF">CSSPJE1EN1_LOCUS22594</name>
</gene>
<proteinExistence type="predicted"/>
<evidence type="ECO:0000313" key="2">
    <source>
        <dbReference type="Proteomes" id="UP001497444"/>
    </source>
</evidence>
<keyword evidence="2" id="KW-1185">Reference proteome</keyword>
<organism evidence="1 2">
    <name type="scientific">Sphagnum jensenii</name>
    <dbReference type="NCBI Taxonomy" id="128206"/>
    <lineage>
        <taxon>Eukaryota</taxon>
        <taxon>Viridiplantae</taxon>
        <taxon>Streptophyta</taxon>
        <taxon>Embryophyta</taxon>
        <taxon>Bryophyta</taxon>
        <taxon>Sphagnophytina</taxon>
        <taxon>Sphagnopsida</taxon>
        <taxon>Sphagnales</taxon>
        <taxon>Sphagnaceae</taxon>
        <taxon>Sphagnum</taxon>
    </lineage>
</organism>
<reference evidence="1" key="1">
    <citation type="submission" date="2024-02" db="EMBL/GenBank/DDBJ databases">
        <authorList>
            <consortium name="ELIXIR-Norway"/>
            <consortium name="Elixir Norway"/>
        </authorList>
    </citation>
    <scope>NUCLEOTIDE SEQUENCE</scope>
</reference>
<sequence>MTTPCLQRSDGRASSCNPLEMKIKDFSSSYNRTRLAVDVMMPMRLSAGAAALGHIPHHVCNLGWNLFALSSLFV</sequence>